<name>A0ABV2T055_9BACT</name>
<dbReference type="EMBL" id="JBEXAC010000001">
    <property type="protein sequence ID" value="MET6995992.1"/>
    <property type="molecule type" value="Genomic_DNA"/>
</dbReference>
<feature type="signal peptide" evidence="1">
    <location>
        <begin position="1"/>
        <end position="21"/>
    </location>
</feature>
<gene>
    <name evidence="3" type="ORF">ABR189_01370</name>
</gene>
<reference evidence="3 4" key="1">
    <citation type="submission" date="2024-06" db="EMBL/GenBank/DDBJ databases">
        <title>Chitinophaga defluvii sp. nov., isolated from municipal sewage.</title>
        <authorList>
            <person name="Zhang L."/>
        </authorList>
    </citation>
    <scope>NUCLEOTIDE SEQUENCE [LARGE SCALE GENOMIC DNA]</scope>
    <source>
        <strain evidence="3 4">H8</strain>
    </source>
</reference>
<evidence type="ECO:0000259" key="2">
    <source>
        <dbReference type="Pfam" id="PF13441"/>
    </source>
</evidence>
<comment type="caution">
    <text evidence="3">The sequence shown here is derived from an EMBL/GenBank/DDBJ whole genome shotgun (WGS) entry which is preliminary data.</text>
</comment>
<dbReference type="InterPro" id="IPR027367">
    <property type="entry name" value="Gly-zipper_YMGG"/>
</dbReference>
<dbReference type="PROSITE" id="PS51257">
    <property type="entry name" value="PROKAR_LIPOPROTEIN"/>
    <property type="match status" value="1"/>
</dbReference>
<protein>
    <submittedName>
        <fullName evidence="3">YMGG-like glycine zipper-containing protein</fullName>
    </submittedName>
</protein>
<dbReference type="RefSeq" id="WP_354658639.1">
    <property type="nucleotide sequence ID" value="NZ_JBEXAC010000001.1"/>
</dbReference>
<dbReference type="Proteomes" id="UP001549749">
    <property type="component" value="Unassembled WGS sequence"/>
</dbReference>
<evidence type="ECO:0000313" key="4">
    <source>
        <dbReference type="Proteomes" id="UP001549749"/>
    </source>
</evidence>
<evidence type="ECO:0000256" key="1">
    <source>
        <dbReference type="SAM" id="SignalP"/>
    </source>
</evidence>
<feature type="domain" description="YMGG-like Gly-zipper" evidence="2">
    <location>
        <begin position="102"/>
        <end position="145"/>
    </location>
</feature>
<feature type="chain" id="PRO_5047222644" evidence="1">
    <location>
        <begin position="22"/>
        <end position="157"/>
    </location>
</feature>
<evidence type="ECO:0000313" key="3">
    <source>
        <dbReference type="EMBL" id="MET6995992.1"/>
    </source>
</evidence>
<organism evidence="3 4">
    <name type="scientific">Chitinophaga defluvii</name>
    <dbReference type="NCBI Taxonomy" id="3163343"/>
    <lineage>
        <taxon>Bacteria</taxon>
        <taxon>Pseudomonadati</taxon>
        <taxon>Bacteroidota</taxon>
        <taxon>Chitinophagia</taxon>
        <taxon>Chitinophagales</taxon>
        <taxon>Chitinophagaceae</taxon>
        <taxon>Chitinophaga</taxon>
    </lineage>
</organism>
<proteinExistence type="predicted"/>
<accession>A0ABV2T055</accession>
<keyword evidence="4" id="KW-1185">Reference proteome</keyword>
<keyword evidence="1" id="KW-0732">Signal</keyword>
<sequence length="157" mass="16031">MKHLLIALATTVALFSCQSKADTAAAIEQARKATIDSINAVNVAKQQVIDSMNRVKTQRARRAAAAYSGNSYNAGENTAYDNTTAATPAAPAKKKGWKSWSHTAKGAVVGAGAGAVTGAIVNKDRLKGAAIGTLIGAGTGAATGAIVDHQKKKKAQQ</sequence>
<dbReference type="Pfam" id="PF13441">
    <property type="entry name" value="Gly-zipper_YMGG"/>
    <property type="match status" value="1"/>
</dbReference>